<dbReference type="Proteomes" id="UP001610335">
    <property type="component" value="Unassembled WGS sequence"/>
</dbReference>
<evidence type="ECO:0000313" key="2">
    <source>
        <dbReference type="Proteomes" id="UP001610335"/>
    </source>
</evidence>
<comment type="caution">
    <text evidence="1">The sequence shown here is derived from an EMBL/GenBank/DDBJ whole genome shotgun (WGS) entry which is preliminary data.</text>
</comment>
<reference evidence="1 2" key="1">
    <citation type="submission" date="2024-07" db="EMBL/GenBank/DDBJ databases">
        <title>Section-level genome sequencing and comparative genomics of Aspergillus sections Usti and Cavernicolus.</title>
        <authorList>
            <consortium name="Lawrence Berkeley National Laboratory"/>
            <person name="Nybo J.L."/>
            <person name="Vesth T.C."/>
            <person name="Theobald S."/>
            <person name="Frisvad J.C."/>
            <person name="Larsen T.O."/>
            <person name="Kjaerboelling I."/>
            <person name="Rothschild-Mancinelli K."/>
            <person name="Lyhne E.K."/>
            <person name="Kogle M.E."/>
            <person name="Barry K."/>
            <person name="Clum A."/>
            <person name="Na H."/>
            <person name="Ledsgaard L."/>
            <person name="Lin J."/>
            <person name="Lipzen A."/>
            <person name="Kuo A."/>
            <person name="Riley R."/>
            <person name="Mondo S."/>
            <person name="LaButti K."/>
            <person name="Haridas S."/>
            <person name="Pangalinan J."/>
            <person name="Salamov A.A."/>
            <person name="Simmons B.A."/>
            <person name="Magnuson J.K."/>
            <person name="Chen J."/>
            <person name="Drula E."/>
            <person name="Henrissat B."/>
            <person name="Wiebenga A."/>
            <person name="Lubbers R.J."/>
            <person name="Gomes A.C."/>
            <person name="Makela M.R."/>
            <person name="Stajich J."/>
            <person name="Grigoriev I.V."/>
            <person name="Mortensen U.H."/>
            <person name="De vries R.P."/>
            <person name="Baker S.E."/>
            <person name="Andersen M.R."/>
        </authorList>
    </citation>
    <scope>NUCLEOTIDE SEQUENCE [LARGE SCALE GENOMIC DNA]</scope>
    <source>
        <strain evidence="1 2">CBS 600.67</strain>
    </source>
</reference>
<evidence type="ECO:0008006" key="3">
    <source>
        <dbReference type="Google" id="ProtNLM"/>
    </source>
</evidence>
<proteinExistence type="predicted"/>
<protein>
    <recommendedName>
        <fullName evidence="3">Glucose-methanol-choline oxidoreductase N-terminal domain-containing protein</fullName>
    </recommendedName>
</protein>
<organism evidence="1 2">
    <name type="scientific">Aspergillus cavernicola</name>
    <dbReference type="NCBI Taxonomy" id="176166"/>
    <lineage>
        <taxon>Eukaryota</taxon>
        <taxon>Fungi</taxon>
        <taxon>Dikarya</taxon>
        <taxon>Ascomycota</taxon>
        <taxon>Pezizomycotina</taxon>
        <taxon>Eurotiomycetes</taxon>
        <taxon>Eurotiomycetidae</taxon>
        <taxon>Eurotiales</taxon>
        <taxon>Aspergillaceae</taxon>
        <taxon>Aspergillus</taxon>
        <taxon>Aspergillus subgen. Nidulantes</taxon>
    </lineage>
</organism>
<evidence type="ECO:0000313" key="1">
    <source>
        <dbReference type="EMBL" id="KAL2829490.1"/>
    </source>
</evidence>
<dbReference type="InterPro" id="IPR036188">
    <property type="entry name" value="FAD/NAD-bd_sf"/>
</dbReference>
<name>A0ABR4IP03_9EURO</name>
<keyword evidence="2" id="KW-1185">Reference proteome</keyword>
<dbReference type="EMBL" id="JBFXLS010000016">
    <property type="protein sequence ID" value="KAL2829490.1"/>
    <property type="molecule type" value="Genomic_DNA"/>
</dbReference>
<dbReference type="Pfam" id="PF13450">
    <property type="entry name" value="NAD_binding_8"/>
    <property type="match status" value="1"/>
</dbReference>
<dbReference type="Gene3D" id="3.50.50.60">
    <property type="entry name" value="FAD/NAD(P)-binding domain"/>
    <property type="match status" value="1"/>
</dbReference>
<sequence length="100" mass="10470">MAALGLTILACHDRQFDPRSYAPNEVINVDVAAIGGGATGSYAAITLADLNQRVVVEATGVLGGQTNTYLEPATNITVDYGIQRYGKDAYSKAASSARFT</sequence>
<dbReference type="SUPFAM" id="SSF51905">
    <property type="entry name" value="FAD/NAD(P)-binding domain"/>
    <property type="match status" value="1"/>
</dbReference>
<accession>A0ABR4IP03</accession>
<gene>
    <name evidence="1" type="ORF">BDW59DRAFT_159078</name>
</gene>